<gene>
    <name evidence="2" type="ORF">DdX_05691</name>
</gene>
<dbReference type="AlphaFoldDB" id="A0AAD4NB61"/>
<keyword evidence="3" id="KW-1185">Reference proteome</keyword>
<protein>
    <submittedName>
        <fullName evidence="2">Uncharacterized protein</fullName>
    </submittedName>
</protein>
<evidence type="ECO:0000256" key="1">
    <source>
        <dbReference type="SAM" id="Phobius"/>
    </source>
</evidence>
<accession>A0AAD4NB61</accession>
<dbReference type="EMBL" id="JAKKPZ010000006">
    <property type="protein sequence ID" value="KAI1720305.1"/>
    <property type="molecule type" value="Genomic_DNA"/>
</dbReference>
<comment type="caution">
    <text evidence="2">The sequence shown here is derived from an EMBL/GenBank/DDBJ whole genome shotgun (WGS) entry which is preliminary data.</text>
</comment>
<reference evidence="2" key="1">
    <citation type="submission" date="2022-01" db="EMBL/GenBank/DDBJ databases">
        <title>Genome Sequence Resource for Two Populations of Ditylenchus destructor, the Migratory Endoparasitic Phytonematode.</title>
        <authorList>
            <person name="Zhang H."/>
            <person name="Lin R."/>
            <person name="Xie B."/>
        </authorList>
    </citation>
    <scope>NUCLEOTIDE SEQUENCE</scope>
    <source>
        <strain evidence="2">BazhouSP</strain>
    </source>
</reference>
<name>A0AAD4NB61_9BILA</name>
<evidence type="ECO:0000313" key="2">
    <source>
        <dbReference type="EMBL" id="KAI1720305.1"/>
    </source>
</evidence>
<keyword evidence="1" id="KW-0472">Membrane</keyword>
<organism evidence="2 3">
    <name type="scientific">Ditylenchus destructor</name>
    <dbReference type="NCBI Taxonomy" id="166010"/>
    <lineage>
        <taxon>Eukaryota</taxon>
        <taxon>Metazoa</taxon>
        <taxon>Ecdysozoa</taxon>
        <taxon>Nematoda</taxon>
        <taxon>Chromadorea</taxon>
        <taxon>Rhabditida</taxon>
        <taxon>Tylenchina</taxon>
        <taxon>Tylenchomorpha</taxon>
        <taxon>Sphaerularioidea</taxon>
        <taxon>Anguinidae</taxon>
        <taxon>Anguininae</taxon>
        <taxon>Ditylenchus</taxon>
    </lineage>
</organism>
<proteinExistence type="predicted"/>
<dbReference type="Proteomes" id="UP001201812">
    <property type="component" value="Unassembled WGS sequence"/>
</dbReference>
<keyword evidence="1" id="KW-0812">Transmembrane</keyword>
<sequence length="114" mass="13034">MDPICLSAHRKSSLAFWLIVFYSSHLLLVNAHPSAPSRQMYYLLGDDVDLLRLGRVFRVVPAGRHPHRQAFTVNENGFILVPKQTNRLRKRGQPPLGDDYATDLGLEPFYARFV</sequence>
<evidence type="ECO:0000313" key="3">
    <source>
        <dbReference type="Proteomes" id="UP001201812"/>
    </source>
</evidence>
<keyword evidence="1" id="KW-1133">Transmembrane helix</keyword>
<feature type="transmembrane region" description="Helical" evidence="1">
    <location>
        <begin position="12"/>
        <end position="31"/>
    </location>
</feature>